<evidence type="ECO:0000313" key="2">
    <source>
        <dbReference type="EMBL" id="RAS63715.1"/>
    </source>
</evidence>
<protein>
    <submittedName>
        <fullName evidence="2">Uncharacterized protein</fullName>
    </submittedName>
</protein>
<reference evidence="2 3" key="1">
    <citation type="submission" date="2018-06" db="EMBL/GenBank/DDBJ databases">
        <title>Genomic Encyclopedia of Type Strains, Phase IV (KMG-IV): sequencing the most valuable type-strain genomes for metagenomic binning, comparative biology and taxonomic classification.</title>
        <authorList>
            <person name="Goeker M."/>
        </authorList>
    </citation>
    <scope>NUCLEOTIDE SEQUENCE [LARGE SCALE GENOMIC DNA]</scope>
    <source>
        <strain evidence="2 3">DSM 45479</strain>
    </source>
</reference>
<organism evidence="2 3">
    <name type="scientific">Lentzea atacamensis</name>
    <dbReference type="NCBI Taxonomy" id="531938"/>
    <lineage>
        <taxon>Bacteria</taxon>
        <taxon>Bacillati</taxon>
        <taxon>Actinomycetota</taxon>
        <taxon>Actinomycetes</taxon>
        <taxon>Pseudonocardiales</taxon>
        <taxon>Pseudonocardiaceae</taxon>
        <taxon>Lentzea</taxon>
    </lineage>
</organism>
<feature type="chain" id="PRO_5045502531" evidence="1">
    <location>
        <begin position="30"/>
        <end position="171"/>
    </location>
</feature>
<feature type="signal peptide" evidence="1">
    <location>
        <begin position="1"/>
        <end position="29"/>
    </location>
</feature>
<sequence>MTKFSGGKTLAVVAVAGGAILASIAPVMADVSAESPSVAAIRVESPAKIKALGAAVEIQVTYACPKGSQASLNLNVSQTVIGGVANGGAYKSSINCTGAFETITMNVAAQNRAFRWGTAFVAANINGYPPSYSASDERVIDFRFRGRVSVVPTAETLTSSATLATSAAAWP</sequence>
<comment type="caution">
    <text evidence="2">The sequence shown here is derived from an EMBL/GenBank/DDBJ whole genome shotgun (WGS) entry which is preliminary data.</text>
</comment>
<dbReference type="Proteomes" id="UP000248714">
    <property type="component" value="Unassembled WGS sequence"/>
</dbReference>
<dbReference type="EMBL" id="QLTT01000006">
    <property type="protein sequence ID" value="RAS63715.1"/>
    <property type="molecule type" value="Genomic_DNA"/>
</dbReference>
<keyword evidence="3" id="KW-1185">Reference proteome</keyword>
<keyword evidence="1" id="KW-0732">Signal</keyword>
<dbReference type="RefSeq" id="WP_112228771.1">
    <property type="nucleotide sequence ID" value="NZ_QLTT01000006.1"/>
</dbReference>
<accession>A0ABX9E489</accession>
<gene>
    <name evidence="2" type="ORF">C8D87_106116</name>
</gene>
<proteinExistence type="predicted"/>
<evidence type="ECO:0000313" key="3">
    <source>
        <dbReference type="Proteomes" id="UP000248714"/>
    </source>
</evidence>
<evidence type="ECO:0000256" key="1">
    <source>
        <dbReference type="SAM" id="SignalP"/>
    </source>
</evidence>
<name>A0ABX9E489_9PSEU</name>